<proteinExistence type="predicted"/>
<dbReference type="EMBL" id="SDMP01000010">
    <property type="protein sequence ID" value="RYR34081.1"/>
    <property type="molecule type" value="Genomic_DNA"/>
</dbReference>
<evidence type="ECO:0008006" key="3">
    <source>
        <dbReference type="Google" id="ProtNLM"/>
    </source>
</evidence>
<dbReference type="AlphaFoldDB" id="A0A445B610"/>
<evidence type="ECO:0000313" key="2">
    <source>
        <dbReference type="Proteomes" id="UP000289738"/>
    </source>
</evidence>
<reference evidence="1 2" key="1">
    <citation type="submission" date="2019-01" db="EMBL/GenBank/DDBJ databases">
        <title>Sequencing of cultivated peanut Arachis hypogaea provides insights into genome evolution and oil improvement.</title>
        <authorList>
            <person name="Chen X."/>
        </authorList>
    </citation>
    <scope>NUCLEOTIDE SEQUENCE [LARGE SCALE GENOMIC DNA]</scope>
    <source>
        <strain evidence="2">cv. Fuhuasheng</strain>
        <tissue evidence="1">Leaves</tissue>
    </source>
</reference>
<accession>A0A445B610</accession>
<name>A0A445B610_ARAHY</name>
<sequence length="342" mass="39687">MSINLLLFIHCDGEIVYDEECSIVFRYGQPIITYMIPKVNSLTALKNLILHTVGQQQTKRIKKIYYRYPTEIDDNLFYKRNVTVGLALLYRLCDDEDVRLIRSWDNRWTNVHLLELFVFLVELGGRGSFADTVDDSPLSGAVGWNIRRTMVDLNMPAEVVKRGLTLKLYEVNPDDGDDADDEPTELLDDGDEEEEMNYCGDTQIFLTQPAISRPYDRPDHFSRLNLDAMIWIGLKRYNIRRAEEYKIVASDQLRYNVHSGPVVLGAYSYHIAESKKKWEVRRYTGPYTCMQTSIGARHRRLDSNVIAQHIFTMVKADPTISIRVLQRGVENHFDYKASFRKV</sequence>
<dbReference type="Proteomes" id="UP000289738">
    <property type="component" value="Chromosome A10"/>
</dbReference>
<comment type="caution">
    <text evidence="1">The sequence shown here is derived from an EMBL/GenBank/DDBJ whole genome shotgun (WGS) entry which is preliminary data.</text>
</comment>
<organism evidence="1 2">
    <name type="scientific">Arachis hypogaea</name>
    <name type="common">Peanut</name>
    <dbReference type="NCBI Taxonomy" id="3818"/>
    <lineage>
        <taxon>Eukaryota</taxon>
        <taxon>Viridiplantae</taxon>
        <taxon>Streptophyta</taxon>
        <taxon>Embryophyta</taxon>
        <taxon>Tracheophyta</taxon>
        <taxon>Spermatophyta</taxon>
        <taxon>Magnoliopsida</taxon>
        <taxon>eudicotyledons</taxon>
        <taxon>Gunneridae</taxon>
        <taxon>Pentapetalae</taxon>
        <taxon>rosids</taxon>
        <taxon>fabids</taxon>
        <taxon>Fabales</taxon>
        <taxon>Fabaceae</taxon>
        <taxon>Papilionoideae</taxon>
        <taxon>50 kb inversion clade</taxon>
        <taxon>dalbergioids sensu lato</taxon>
        <taxon>Dalbergieae</taxon>
        <taxon>Pterocarpus clade</taxon>
        <taxon>Arachis</taxon>
    </lineage>
</organism>
<keyword evidence="2" id="KW-1185">Reference proteome</keyword>
<gene>
    <name evidence="1" type="ORF">Ahy_A10g048800</name>
</gene>
<protein>
    <recommendedName>
        <fullName evidence="3">Transposase MuDR plant domain-containing protein</fullName>
    </recommendedName>
</protein>
<evidence type="ECO:0000313" key="1">
    <source>
        <dbReference type="EMBL" id="RYR34081.1"/>
    </source>
</evidence>